<evidence type="ECO:0000256" key="1">
    <source>
        <dbReference type="ARBA" id="ARBA00023015"/>
    </source>
</evidence>
<dbReference type="InterPro" id="IPR008920">
    <property type="entry name" value="TF_FadR/GntR_C"/>
</dbReference>
<dbReference type="InterPro" id="IPR000524">
    <property type="entry name" value="Tscrpt_reg_HTH_GntR"/>
</dbReference>
<name>A0ABV3L760_9RHOB</name>
<dbReference type="RefSeq" id="WP_366193047.1">
    <property type="nucleotide sequence ID" value="NZ_JBFBVU010000011.1"/>
</dbReference>
<dbReference type="CDD" id="cd07377">
    <property type="entry name" value="WHTH_GntR"/>
    <property type="match status" value="1"/>
</dbReference>
<reference evidence="5 6" key="1">
    <citation type="submission" date="2024-07" db="EMBL/GenBank/DDBJ databases">
        <authorList>
            <person name="Kang M."/>
        </authorList>
    </citation>
    <scope>NUCLEOTIDE SEQUENCE [LARGE SCALE GENOMIC DNA]</scope>
    <source>
        <strain evidence="5 6">DFM31</strain>
    </source>
</reference>
<dbReference type="EMBL" id="JBFBVU010000011">
    <property type="protein sequence ID" value="MEV8467271.1"/>
    <property type="molecule type" value="Genomic_DNA"/>
</dbReference>
<comment type="caution">
    <text evidence="5">The sequence shown here is derived from an EMBL/GenBank/DDBJ whole genome shotgun (WGS) entry which is preliminary data.</text>
</comment>
<keyword evidence="6" id="KW-1185">Reference proteome</keyword>
<dbReference type="SMART" id="SM00895">
    <property type="entry name" value="FCD"/>
    <property type="match status" value="1"/>
</dbReference>
<dbReference type="Gene3D" id="1.10.10.10">
    <property type="entry name" value="Winged helix-like DNA-binding domain superfamily/Winged helix DNA-binding domain"/>
    <property type="match status" value="1"/>
</dbReference>
<dbReference type="PANTHER" id="PTHR43537:SF5">
    <property type="entry name" value="UXU OPERON TRANSCRIPTIONAL REGULATOR"/>
    <property type="match status" value="1"/>
</dbReference>
<evidence type="ECO:0000313" key="5">
    <source>
        <dbReference type="EMBL" id="MEV8467271.1"/>
    </source>
</evidence>
<dbReference type="Pfam" id="PF07729">
    <property type="entry name" value="FCD"/>
    <property type="match status" value="1"/>
</dbReference>
<organism evidence="5 6">
    <name type="scientific">Meridianimarinicoccus marinus</name>
    <dbReference type="NCBI Taxonomy" id="3231483"/>
    <lineage>
        <taxon>Bacteria</taxon>
        <taxon>Pseudomonadati</taxon>
        <taxon>Pseudomonadota</taxon>
        <taxon>Alphaproteobacteria</taxon>
        <taxon>Rhodobacterales</taxon>
        <taxon>Paracoccaceae</taxon>
        <taxon>Meridianimarinicoccus</taxon>
    </lineage>
</organism>
<keyword evidence="3" id="KW-0804">Transcription</keyword>
<accession>A0ABV3L760</accession>
<dbReference type="PRINTS" id="PR00035">
    <property type="entry name" value="HTHGNTR"/>
</dbReference>
<dbReference type="PANTHER" id="PTHR43537">
    <property type="entry name" value="TRANSCRIPTIONAL REGULATOR, GNTR FAMILY"/>
    <property type="match status" value="1"/>
</dbReference>
<evidence type="ECO:0000256" key="3">
    <source>
        <dbReference type="ARBA" id="ARBA00023163"/>
    </source>
</evidence>
<dbReference type="SUPFAM" id="SSF48008">
    <property type="entry name" value="GntR ligand-binding domain-like"/>
    <property type="match status" value="1"/>
</dbReference>
<dbReference type="SUPFAM" id="SSF46785">
    <property type="entry name" value="Winged helix' DNA-binding domain"/>
    <property type="match status" value="1"/>
</dbReference>
<keyword evidence="1" id="KW-0805">Transcription regulation</keyword>
<dbReference type="Proteomes" id="UP001553161">
    <property type="component" value="Unassembled WGS sequence"/>
</dbReference>
<gene>
    <name evidence="5" type="ORF">AB0T83_10815</name>
</gene>
<evidence type="ECO:0000313" key="6">
    <source>
        <dbReference type="Proteomes" id="UP001553161"/>
    </source>
</evidence>
<dbReference type="InterPro" id="IPR036388">
    <property type="entry name" value="WH-like_DNA-bd_sf"/>
</dbReference>
<proteinExistence type="predicted"/>
<evidence type="ECO:0000256" key="2">
    <source>
        <dbReference type="ARBA" id="ARBA00023125"/>
    </source>
</evidence>
<dbReference type="InterPro" id="IPR011711">
    <property type="entry name" value="GntR_C"/>
</dbReference>
<protein>
    <submittedName>
        <fullName evidence="5">FadR/GntR family transcriptional regulator</fullName>
    </submittedName>
</protein>
<dbReference type="Pfam" id="PF00392">
    <property type="entry name" value="GntR"/>
    <property type="match status" value="1"/>
</dbReference>
<evidence type="ECO:0000259" key="4">
    <source>
        <dbReference type="PROSITE" id="PS50949"/>
    </source>
</evidence>
<dbReference type="SMART" id="SM00345">
    <property type="entry name" value="HTH_GNTR"/>
    <property type="match status" value="1"/>
</dbReference>
<sequence>MSKKPSPVDLATAGRQPLRIKRKSVSEQVIDRFLDLIRDGYLKPGDQLPPERDLSAQFDVSRPTVREALRALSILGVLEIRQGGGAFVTALDADELLSPLDWFISLNKQNLAEVFEARIEFEPLLARLAAPRISSEARTRMHQMVAAQQAAPDDAELFHDTDVEFHKILIEAAGNMYLERVGKLLQVIGDQGRRAFLHDKSVRLQSVADHVAILSALDAGDADAAAKAMRNHMQNVRAALQAATGT</sequence>
<dbReference type="Gene3D" id="1.20.120.530">
    <property type="entry name" value="GntR ligand-binding domain-like"/>
    <property type="match status" value="1"/>
</dbReference>
<feature type="domain" description="HTH gntR-type" evidence="4">
    <location>
        <begin position="23"/>
        <end position="91"/>
    </location>
</feature>
<dbReference type="PROSITE" id="PS50949">
    <property type="entry name" value="HTH_GNTR"/>
    <property type="match status" value="1"/>
</dbReference>
<dbReference type="InterPro" id="IPR036390">
    <property type="entry name" value="WH_DNA-bd_sf"/>
</dbReference>
<keyword evidence="2" id="KW-0238">DNA-binding</keyword>